<evidence type="ECO:0000313" key="3">
    <source>
        <dbReference type="EMBL" id="KIK36567.1"/>
    </source>
</evidence>
<evidence type="ECO:0000256" key="1">
    <source>
        <dbReference type="SAM" id="Phobius"/>
    </source>
</evidence>
<dbReference type="InterPro" id="IPR045338">
    <property type="entry name" value="DUF6535"/>
</dbReference>
<reference evidence="4" key="2">
    <citation type="submission" date="2015-01" db="EMBL/GenBank/DDBJ databases">
        <title>Evolutionary Origins and Diversification of the Mycorrhizal Mutualists.</title>
        <authorList>
            <consortium name="DOE Joint Genome Institute"/>
            <consortium name="Mycorrhizal Genomics Consortium"/>
            <person name="Kohler A."/>
            <person name="Kuo A."/>
            <person name="Nagy L.G."/>
            <person name="Floudas D."/>
            <person name="Copeland A."/>
            <person name="Barry K.W."/>
            <person name="Cichocki N."/>
            <person name="Veneault-Fourrey C."/>
            <person name="LaButti K."/>
            <person name="Lindquist E.A."/>
            <person name="Lipzen A."/>
            <person name="Lundell T."/>
            <person name="Morin E."/>
            <person name="Murat C."/>
            <person name="Riley R."/>
            <person name="Ohm R."/>
            <person name="Sun H."/>
            <person name="Tunlid A."/>
            <person name="Henrissat B."/>
            <person name="Grigoriev I.V."/>
            <person name="Hibbett D.S."/>
            <person name="Martin F."/>
        </authorList>
    </citation>
    <scope>NUCLEOTIDE SEQUENCE [LARGE SCALE GENOMIC DNA]</scope>
    <source>
        <strain evidence="4">UH-Slu-Lm8-n1</strain>
    </source>
</reference>
<keyword evidence="1" id="KW-0472">Membrane</keyword>
<dbReference type="OrthoDB" id="2634466at2759"/>
<feature type="transmembrane region" description="Helical" evidence="1">
    <location>
        <begin position="57"/>
        <end position="76"/>
    </location>
</feature>
<gene>
    <name evidence="3" type="ORF">CY34DRAFT_94126</name>
</gene>
<keyword evidence="4" id="KW-1185">Reference proteome</keyword>
<feature type="non-terminal residue" evidence="3">
    <location>
        <position position="144"/>
    </location>
</feature>
<dbReference type="Proteomes" id="UP000054485">
    <property type="component" value="Unassembled WGS sequence"/>
</dbReference>
<feature type="domain" description="DUF6535" evidence="2">
    <location>
        <begin position="33"/>
        <end position="144"/>
    </location>
</feature>
<keyword evidence="1" id="KW-1133">Transmembrane helix</keyword>
<dbReference type="HOGENOM" id="CLU_018688_3_0_1"/>
<keyword evidence="1" id="KW-0812">Transmembrane</keyword>
<proteinExistence type="predicted"/>
<feature type="transmembrane region" description="Helical" evidence="1">
    <location>
        <begin position="118"/>
        <end position="140"/>
    </location>
</feature>
<reference evidence="3 4" key="1">
    <citation type="submission" date="2014-04" db="EMBL/GenBank/DDBJ databases">
        <authorList>
            <consortium name="DOE Joint Genome Institute"/>
            <person name="Kuo A."/>
            <person name="Ruytinx J."/>
            <person name="Rineau F."/>
            <person name="Colpaert J."/>
            <person name="Kohler A."/>
            <person name="Nagy L.G."/>
            <person name="Floudas D."/>
            <person name="Copeland A."/>
            <person name="Barry K.W."/>
            <person name="Cichocki N."/>
            <person name="Veneault-Fourrey C."/>
            <person name="LaButti K."/>
            <person name="Lindquist E.A."/>
            <person name="Lipzen A."/>
            <person name="Lundell T."/>
            <person name="Morin E."/>
            <person name="Murat C."/>
            <person name="Sun H."/>
            <person name="Tunlid A."/>
            <person name="Henrissat B."/>
            <person name="Grigoriev I.V."/>
            <person name="Hibbett D.S."/>
            <person name="Martin F."/>
            <person name="Nordberg H.P."/>
            <person name="Cantor M.N."/>
            <person name="Hua S.X."/>
        </authorList>
    </citation>
    <scope>NUCLEOTIDE SEQUENCE [LARGE SCALE GENOMIC DNA]</scope>
    <source>
        <strain evidence="3 4">UH-Slu-Lm8-n1</strain>
    </source>
</reference>
<protein>
    <submittedName>
        <fullName evidence="3">Unplaced genomic scaffold CY34scaffold_387, whole genome shotgun sequence</fullName>
    </submittedName>
</protein>
<evidence type="ECO:0000259" key="2">
    <source>
        <dbReference type="Pfam" id="PF20153"/>
    </source>
</evidence>
<name>A0A0D0AQL9_9AGAM</name>
<accession>A0A0D0AQL9</accession>
<organism evidence="3 4">
    <name type="scientific">Suillus luteus UH-Slu-Lm8-n1</name>
    <dbReference type="NCBI Taxonomy" id="930992"/>
    <lineage>
        <taxon>Eukaryota</taxon>
        <taxon>Fungi</taxon>
        <taxon>Dikarya</taxon>
        <taxon>Basidiomycota</taxon>
        <taxon>Agaricomycotina</taxon>
        <taxon>Agaricomycetes</taxon>
        <taxon>Agaricomycetidae</taxon>
        <taxon>Boletales</taxon>
        <taxon>Suillineae</taxon>
        <taxon>Suillaceae</taxon>
        <taxon>Suillus</taxon>
    </lineage>
</organism>
<dbReference type="EMBL" id="KN835518">
    <property type="protein sequence ID" value="KIK36567.1"/>
    <property type="molecule type" value="Genomic_DNA"/>
</dbReference>
<evidence type="ECO:0000313" key="4">
    <source>
        <dbReference type="Proteomes" id="UP000054485"/>
    </source>
</evidence>
<dbReference type="InParanoid" id="A0A0D0AQL9"/>
<dbReference type="Pfam" id="PF20153">
    <property type="entry name" value="DUF6535"/>
    <property type="match status" value="1"/>
</dbReference>
<sequence length="144" mass="15661">MGQRSKANEQILNAAQGLSEAQERNQGDSSKFWKTYDNISKEYDDTLLSRGNGDMNIILTFAGLFSAVNSTFIIGMQPNPAETTNVLLLRLIQIAADPNVVHDISDLSSSTGYPPSTIWMQVLAYASLAFSVLAAFGAVLGKQW</sequence>
<dbReference type="AlphaFoldDB" id="A0A0D0AQL9"/>